<dbReference type="InterPro" id="IPR054168">
    <property type="entry name" value="PG_1098_Fer"/>
</dbReference>
<gene>
    <name evidence="3" type="ORF">LU635_11725</name>
</gene>
<dbReference type="Gene3D" id="1.10.10.1110">
    <property type="entry name" value="Methyltransferase PG1098, N-terminal domain"/>
    <property type="match status" value="1"/>
</dbReference>
<dbReference type="Proteomes" id="UP001139344">
    <property type="component" value="Unassembled WGS sequence"/>
</dbReference>
<dbReference type="GO" id="GO:0032259">
    <property type="term" value="P:methylation"/>
    <property type="evidence" value="ECO:0007669"/>
    <property type="project" value="UniProtKB-KW"/>
</dbReference>
<sequence length="393" mass="45620">MLNQALFDREVTRFIRKNQNKDIPSLILKGSPFENVTVQELAIQIKGLQVAKKKFPEFYETEAIIYPPKLNLEQTSSEITARYKASLINGRRAIDLTGGMGIDSYYLSRNFKEFIYCELNEELAEIAAHNFDVLEANNIKVRSENGLEILKNATEKFSWVYADPARRNEQGGKVFKLEDCEPNIPASLEMIFQHTENVKLKTSPILDISAGLDELRNVKEIHIIAIRNEVKELLWILEKGYKDEPVIKTLNFEKSEIQKFSGKRSDDYDNIIFSEPEDYLYEPNAAVMKSGMFNTLATKTNTKKLNQNSHLYTSEELKIFPGRIFKITEIKLYKDSYLKKNFKNKKANLTTRNFPESVENIRKRFKIKDGGEDYIFFTTNLQEEKIVIFCRKI</sequence>
<evidence type="ECO:0000313" key="4">
    <source>
        <dbReference type="Proteomes" id="UP001139344"/>
    </source>
</evidence>
<keyword evidence="3" id="KW-0808">Transferase</keyword>
<dbReference type="Pfam" id="PF18096">
    <property type="entry name" value="Thump_like"/>
    <property type="match status" value="1"/>
</dbReference>
<comment type="caution">
    <text evidence="3">The sequence shown here is derived from an EMBL/GenBank/DDBJ whole genome shotgun (WGS) entry which is preliminary data.</text>
</comment>
<organism evidence="3 4">
    <name type="scientific">Christiangramia crocea</name>
    <dbReference type="NCBI Taxonomy" id="2904124"/>
    <lineage>
        <taxon>Bacteria</taxon>
        <taxon>Pseudomonadati</taxon>
        <taxon>Bacteroidota</taxon>
        <taxon>Flavobacteriia</taxon>
        <taxon>Flavobacteriales</taxon>
        <taxon>Flavobacteriaceae</taxon>
        <taxon>Christiangramia</taxon>
    </lineage>
</organism>
<dbReference type="SUPFAM" id="SSF53335">
    <property type="entry name" value="S-adenosyl-L-methionine-dependent methyltransferases"/>
    <property type="match status" value="1"/>
</dbReference>
<dbReference type="InterPro" id="IPR041497">
    <property type="entry name" value="Thump-like"/>
</dbReference>
<feature type="domain" description="THUMP-like" evidence="1">
    <location>
        <begin position="322"/>
        <end position="392"/>
    </location>
</feature>
<proteinExistence type="predicted"/>
<dbReference type="EMBL" id="JAJSON010000025">
    <property type="protein sequence ID" value="MCG9972307.1"/>
    <property type="molecule type" value="Genomic_DNA"/>
</dbReference>
<dbReference type="GO" id="GO:0008168">
    <property type="term" value="F:methyltransferase activity"/>
    <property type="evidence" value="ECO:0007669"/>
    <property type="project" value="UniProtKB-KW"/>
</dbReference>
<feature type="domain" description="PG-1098 ferredoxin-like" evidence="2">
    <location>
        <begin position="279"/>
        <end position="321"/>
    </location>
</feature>
<reference evidence="3" key="1">
    <citation type="submission" date="2021-12" db="EMBL/GenBank/DDBJ databases">
        <title>Description of Gramella crocea sp. nov., a new bacterium isolated from activated sludge.</title>
        <authorList>
            <person name="Zhang X."/>
        </authorList>
    </citation>
    <scope>NUCLEOTIDE SEQUENCE</scope>
    <source>
        <strain evidence="3">YB25</strain>
    </source>
</reference>
<dbReference type="CDD" id="cd02440">
    <property type="entry name" value="AdoMet_MTases"/>
    <property type="match status" value="1"/>
</dbReference>
<dbReference type="InterPro" id="IPR029063">
    <property type="entry name" value="SAM-dependent_MTases_sf"/>
</dbReference>
<name>A0A9X1UXN7_9FLAO</name>
<keyword evidence="3" id="KW-0489">Methyltransferase</keyword>
<dbReference type="Gene3D" id="3.40.50.150">
    <property type="entry name" value="Vaccinia Virus protein VP39"/>
    <property type="match status" value="1"/>
</dbReference>
<evidence type="ECO:0000313" key="3">
    <source>
        <dbReference type="EMBL" id="MCG9972307.1"/>
    </source>
</evidence>
<protein>
    <submittedName>
        <fullName evidence="3">Class I SAM-dependent methyltransferase</fullName>
    </submittedName>
</protein>
<evidence type="ECO:0000259" key="1">
    <source>
        <dbReference type="Pfam" id="PF18096"/>
    </source>
</evidence>
<evidence type="ECO:0000259" key="2">
    <source>
        <dbReference type="Pfam" id="PF22013"/>
    </source>
</evidence>
<dbReference type="Pfam" id="PF22013">
    <property type="entry name" value="PG_1098_Fer"/>
    <property type="match status" value="1"/>
</dbReference>
<dbReference type="RefSeq" id="WP_240099436.1">
    <property type="nucleotide sequence ID" value="NZ_JAJSON010000025.1"/>
</dbReference>
<accession>A0A9X1UXN7</accession>
<dbReference type="AlphaFoldDB" id="A0A9X1UXN7"/>
<keyword evidence="4" id="KW-1185">Reference proteome</keyword>